<dbReference type="EMBL" id="VDGI01000006">
    <property type="protein sequence ID" value="TQR20412.1"/>
    <property type="molecule type" value="Genomic_DNA"/>
</dbReference>
<gene>
    <name evidence="1" type="ORF">FG384_07530</name>
</gene>
<dbReference type="OrthoDB" id="2452307at2"/>
<evidence type="ECO:0000313" key="1">
    <source>
        <dbReference type="EMBL" id="TQR20412.1"/>
    </source>
</evidence>
<proteinExistence type="predicted"/>
<comment type="caution">
    <text evidence="1">The sequence shown here is derived from an EMBL/GenBank/DDBJ whole genome shotgun (WGS) entry which is preliminary data.</text>
</comment>
<dbReference type="AlphaFoldDB" id="A0A544TSJ0"/>
<sequence length="122" mass="14341">MNKVEFKQFFDIGYQEITFTANNEETFISIISNYSVPSSMVSSAIFRISGKLFEENISWFFFSELVEIESDVNANVFIELERFEIDPEDFDEEEFFQHLIDEATEKIQETDLCTTLKDMEVV</sequence>
<dbReference type="Proteomes" id="UP000316626">
    <property type="component" value="Unassembled WGS sequence"/>
</dbReference>
<organism evidence="1 2">
    <name type="scientific">Psychrobacillus vulpis</name>
    <dbReference type="NCBI Taxonomy" id="2325572"/>
    <lineage>
        <taxon>Bacteria</taxon>
        <taxon>Bacillati</taxon>
        <taxon>Bacillota</taxon>
        <taxon>Bacilli</taxon>
        <taxon>Bacillales</taxon>
        <taxon>Bacillaceae</taxon>
        <taxon>Psychrobacillus</taxon>
    </lineage>
</organism>
<keyword evidence="2" id="KW-1185">Reference proteome</keyword>
<accession>A0A544TSJ0</accession>
<evidence type="ECO:0000313" key="2">
    <source>
        <dbReference type="Proteomes" id="UP000316626"/>
    </source>
</evidence>
<reference evidence="1 2" key="1">
    <citation type="submission" date="2019-06" db="EMBL/GenBank/DDBJ databases">
        <title>Psychrobacillus vulpis sp. nov., a new species isolated from feces of a red fox that inhabits in The Tablas de Daimiel Natural Park, Albacete, Spain.</title>
        <authorList>
            <person name="Rodriguez M."/>
            <person name="Reina J.C."/>
            <person name="Bejar V."/>
            <person name="Llamas I."/>
        </authorList>
    </citation>
    <scope>NUCLEOTIDE SEQUENCE [LARGE SCALE GENOMIC DNA]</scope>
    <source>
        <strain evidence="1 2">Z8</strain>
    </source>
</reference>
<protein>
    <submittedName>
        <fullName evidence="1">Uncharacterized protein</fullName>
    </submittedName>
</protein>
<name>A0A544TSJ0_9BACI</name>